<dbReference type="RefSeq" id="WP_181980972.1">
    <property type="nucleotide sequence ID" value="NZ_CABJCT010000004.1"/>
</dbReference>
<dbReference type="Proteomes" id="UP001223084">
    <property type="component" value="Unassembled WGS sequence"/>
</dbReference>
<dbReference type="PROSITE" id="PS51257">
    <property type="entry name" value="PROKAR_LIPOPROTEIN"/>
    <property type="match status" value="1"/>
</dbReference>
<dbReference type="AlphaFoldDB" id="A0AAW7CMA4"/>
<name>A0AAW7CMA4_HEYCO</name>
<evidence type="ECO:0000313" key="1">
    <source>
        <dbReference type="EMBL" id="MDL5042116.1"/>
    </source>
</evidence>
<reference evidence="1" key="1">
    <citation type="submission" date="2023-06" db="EMBL/GenBank/DDBJ databases">
        <title>Probiogenomic evaluation and L lactic producing Weizmannia coaggulans BKMTCR2-2 from tree bark.</title>
        <authorList>
            <person name="Mahittikon J."/>
            <person name="Tanasupawat S."/>
        </authorList>
    </citation>
    <scope>NUCLEOTIDE SEQUENCE</scope>
    <source>
        <strain evidence="1">BKMTCR2-2</strain>
    </source>
</reference>
<comment type="caution">
    <text evidence="1">The sequence shown here is derived from an EMBL/GenBank/DDBJ whole genome shotgun (WGS) entry which is preliminary data.</text>
</comment>
<accession>A0AAW7CMA4</accession>
<proteinExistence type="predicted"/>
<protein>
    <recommendedName>
        <fullName evidence="3">Secreted protein</fullName>
    </recommendedName>
</protein>
<evidence type="ECO:0008006" key="3">
    <source>
        <dbReference type="Google" id="ProtNLM"/>
    </source>
</evidence>
<evidence type="ECO:0000313" key="2">
    <source>
        <dbReference type="Proteomes" id="UP001223084"/>
    </source>
</evidence>
<sequence>MVYRIVLFLLPEVLPVIIPVPTVPCSLACSCLARKKRAQVPPAGIIKQKQAALPKKDFKVFPIEGLLSEPDKALSLVRSAAKLVDAAFFFL</sequence>
<organism evidence="1 2">
    <name type="scientific">Heyndrickxia coagulans</name>
    <name type="common">Weizmannia coagulans</name>
    <dbReference type="NCBI Taxonomy" id="1398"/>
    <lineage>
        <taxon>Bacteria</taxon>
        <taxon>Bacillati</taxon>
        <taxon>Bacillota</taxon>
        <taxon>Bacilli</taxon>
        <taxon>Bacillales</taxon>
        <taxon>Bacillaceae</taxon>
        <taxon>Heyndrickxia</taxon>
    </lineage>
</organism>
<gene>
    <name evidence="1" type="ORF">QN341_13985</name>
</gene>
<dbReference type="EMBL" id="JASUZX010000002">
    <property type="protein sequence ID" value="MDL5042116.1"/>
    <property type="molecule type" value="Genomic_DNA"/>
</dbReference>